<dbReference type="InterPro" id="IPR020058">
    <property type="entry name" value="Glu/Gln-tRNA-synth_Ib_cat-dom"/>
</dbReference>
<dbReference type="Pfam" id="PF00749">
    <property type="entry name" value="tRNA-synt_1c"/>
    <property type="match status" value="1"/>
</dbReference>
<proteinExistence type="inferred from homology"/>
<comment type="caution">
    <text evidence="7">The sequence shown here is derived from an EMBL/GenBank/DDBJ whole genome shotgun (WGS) entry which is preliminary data.</text>
</comment>
<organism evidence="7 8">
    <name type="scientific">Haematococcus lacustris</name>
    <name type="common">Green alga</name>
    <name type="synonym">Haematococcus pluvialis</name>
    <dbReference type="NCBI Taxonomy" id="44745"/>
    <lineage>
        <taxon>Eukaryota</taxon>
        <taxon>Viridiplantae</taxon>
        <taxon>Chlorophyta</taxon>
        <taxon>core chlorophytes</taxon>
        <taxon>Chlorophyceae</taxon>
        <taxon>CS clade</taxon>
        <taxon>Chlamydomonadales</taxon>
        <taxon>Haematococcaceae</taxon>
        <taxon>Haematococcus</taxon>
    </lineage>
</organism>
<dbReference type="InterPro" id="IPR049940">
    <property type="entry name" value="GluQ/Sye"/>
</dbReference>
<dbReference type="GO" id="GO:0004818">
    <property type="term" value="F:glutamate-tRNA ligase activity"/>
    <property type="evidence" value="ECO:0007669"/>
    <property type="project" value="TreeGrafter"/>
</dbReference>
<protein>
    <submittedName>
        <fullName evidence="7">tRNA glutamyl-Q(34) synthetase GluQRS</fullName>
    </submittedName>
</protein>
<name>A0A6A0AGX4_HAELA</name>
<keyword evidence="4 5" id="KW-0030">Aminoacyl-tRNA synthetase</keyword>
<reference evidence="7 8" key="1">
    <citation type="submission" date="2020-02" db="EMBL/GenBank/DDBJ databases">
        <title>Draft genome sequence of Haematococcus lacustris strain NIES-144.</title>
        <authorList>
            <person name="Morimoto D."/>
            <person name="Nakagawa S."/>
            <person name="Yoshida T."/>
            <person name="Sawayama S."/>
        </authorList>
    </citation>
    <scope>NUCLEOTIDE SEQUENCE [LARGE SCALE GENOMIC DNA]</scope>
    <source>
        <strain evidence="7 8">NIES-144</strain>
    </source>
</reference>
<evidence type="ECO:0000259" key="6">
    <source>
        <dbReference type="Pfam" id="PF00749"/>
    </source>
</evidence>
<dbReference type="GO" id="GO:0006424">
    <property type="term" value="P:glutamyl-tRNA aminoacylation"/>
    <property type="evidence" value="ECO:0007669"/>
    <property type="project" value="TreeGrafter"/>
</dbReference>
<keyword evidence="5" id="KW-0648">Protein biosynthesis</keyword>
<sequence>QRFVAGRDFGDFVVWRGDDLPSYQLACVVDDAAMRITEVVRGADLLLSTARQLLLARALGLPSPAFFHCPLVVDPSTGHRLAKRHDALSLRALREQGCSPEDVLRI</sequence>
<keyword evidence="1 5" id="KW-0436">Ligase</keyword>
<accession>A0A6A0AGX4</accession>
<dbReference type="SUPFAM" id="SSF52374">
    <property type="entry name" value="Nucleotidylyl transferase"/>
    <property type="match status" value="1"/>
</dbReference>
<evidence type="ECO:0000256" key="3">
    <source>
        <dbReference type="ARBA" id="ARBA00022840"/>
    </source>
</evidence>
<dbReference type="Gene3D" id="3.40.50.620">
    <property type="entry name" value="HUPs"/>
    <property type="match status" value="1"/>
</dbReference>
<keyword evidence="2 5" id="KW-0547">Nucleotide-binding</keyword>
<evidence type="ECO:0000256" key="4">
    <source>
        <dbReference type="ARBA" id="ARBA00023146"/>
    </source>
</evidence>
<evidence type="ECO:0000313" key="7">
    <source>
        <dbReference type="EMBL" id="GFH31908.1"/>
    </source>
</evidence>
<dbReference type="GO" id="GO:0005524">
    <property type="term" value="F:ATP binding"/>
    <property type="evidence" value="ECO:0007669"/>
    <property type="project" value="UniProtKB-KW"/>
</dbReference>
<dbReference type="EMBL" id="BLLF01006057">
    <property type="protein sequence ID" value="GFH31908.1"/>
    <property type="molecule type" value="Genomic_DNA"/>
</dbReference>
<dbReference type="InterPro" id="IPR014729">
    <property type="entry name" value="Rossmann-like_a/b/a_fold"/>
</dbReference>
<feature type="domain" description="Glutamyl/glutaminyl-tRNA synthetase class Ib catalytic" evidence="6">
    <location>
        <begin position="8"/>
        <end position="104"/>
    </location>
</feature>
<dbReference type="PANTHER" id="PTHR43311:SF1">
    <property type="entry name" value="GLUTAMYL-Q TRNA(ASP) SYNTHETASE"/>
    <property type="match status" value="1"/>
</dbReference>
<keyword evidence="3 5" id="KW-0067">ATP-binding</keyword>
<evidence type="ECO:0000256" key="1">
    <source>
        <dbReference type="ARBA" id="ARBA00022598"/>
    </source>
</evidence>
<evidence type="ECO:0000256" key="5">
    <source>
        <dbReference type="RuleBase" id="RU363037"/>
    </source>
</evidence>
<dbReference type="AlphaFoldDB" id="A0A6A0AGX4"/>
<feature type="non-terminal residue" evidence="7">
    <location>
        <position position="1"/>
    </location>
</feature>
<feature type="non-terminal residue" evidence="7">
    <location>
        <position position="106"/>
    </location>
</feature>
<evidence type="ECO:0000313" key="8">
    <source>
        <dbReference type="Proteomes" id="UP000485058"/>
    </source>
</evidence>
<dbReference type="PANTHER" id="PTHR43311">
    <property type="entry name" value="GLUTAMATE--TRNA LIGASE"/>
    <property type="match status" value="1"/>
</dbReference>
<comment type="similarity">
    <text evidence="5">Belongs to the class-I aminoacyl-tRNA synthetase family.</text>
</comment>
<dbReference type="Proteomes" id="UP000485058">
    <property type="component" value="Unassembled WGS sequence"/>
</dbReference>
<gene>
    <name evidence="7" type="ORF">HaLaN_31037</name>
</gene>
<keyword evidence="8" id="KW-1185">Reference proteome</keyword>
<evidence type="ECO:0000256" key="2">
    <source>
        <dbReference type="ARBA" id="ARBA00022741"/>
    </source>
</evidence>
<dbReference type="GO" id="GO:0005829">
    <property type="term" value="C:cytosol"/>
    <property type="evidence" value="ECO:0007669"/>
    <property type="project" value="TreeGrafter"/>
</dbReference>